<evidence type="ECO:0000313" key="1">
    <source>
        <dbReference type="EMBL" id="KAK7077129.1"/>
    </source>
</evidence>
<name>A0AAN8XD60_HALRR</name>
<organism evidence="1 2">
    <name type="scientific">Halocaridina rubra</name>
    <name type="common">Hawaiian red shrimp</name>
    <dbReference type="NCBI Taxonomy" id="373956"/>
    <lineage>
        <taxon>Eukaryota</taxon>
        <taxon>Metazoa</taxon>
        <taxon>Ecdysozoa</taxon>
        <taxon>Arthropoda</taxon>
        <taxon>Crustacea</taxon>
        <taxon>Multicrustacea</taxon>
        <taxon>Malacostraca</taxon>
        <taxon>Eumalacostraca</taxon>
        <taxon>Eucarida</taxon>
        <taxon>Decapoda</taxon>
        <taxon>Pleocyemata</taxon>
        <taxon>Caridea</taxon>
        <taxon>Atyoidea</taxon>
        <taxon>Atyidae</taxon>
        <taxon>Halocaridina</taxon>
    </lineage>
</organism>
<proteinExistence type="predicted"/>
<gene>
    <name evidence="1" type="ORF">SK128_007438</name>
</gene>
<protein>
    <submittedName>
        <fullName evidence="1">Uncharacterized protein</fullName>
    </submittedName>
</protein>
<sequence length="64" mass="7067">MPFLMPRGGLECGIFTSRLDEDGSVVGGARSVIAQRPICDCYPDGHLRALRATTWHEDPNAPRR</sequence>
<keyword evidence="2" id="KW-1185">Reference proteome</keyword>
<accession>A0AAN8XD60</accession>
<dbReference type="Proteomes" id="UP001381693">
    <property type="component" value="Unassembled WGS sequence"/>
</dbReference>
<dbReference type="EMBL" id="JAXCGZ010009467">
    <property type="protein sequence ID" value="KAK7077129.1"/>
    <property type="molecule type" value="Genomic_DNA"/>
</dbReference>
<dbReference type="AlphaFoldDB" id="A0AAN8XD60"/>
<reference evidence="1 2" key="1">
    <citation type="submission" date="2023-11" db="EMBL/GenBank/DDBJ databases">
        <title>Halocaridina rubra genome assembly.</title>
        <authorList>
            <person name="Smith C."/>
        </authorList>
    </citation>
    <scope>NUCLEOTIDE SEQUENCE [LARGE SCALE GENOMIC DNA]</scope>
    <source>
        <strain evidence="1">EP-1</strain>
        <tissue evidence="1">Whole</tissue>
    </source>
</reference>
<comment type="caution">
    <text evidence="1">The sequence shown here is derived from an EMBL/GenBank/DDBJ whole genome shotgun (WGS) entry which is preliminary data.</text>
</comment>
<evidence type="ECO:0000313" key="2">
    <source>
        <dbReference type="Proteomes" id="UP001381693"/>
    </source>
</evidence>